<evidence type="ECO:0000313" key="2">
    <source>
        <dbReference type="EMBL" id="SQC15602.1"/>
    </source>
</evidence>
<protein>
    <submittedName>
        <fullName evidence="2">Fe(2+)/alpha-ketoglutarate-dependent dioxygenase LpxO</fullName>
    </submittedName>
</protein>
<feature type="domain" description="Aspartyl/asparaginy/proline hydroxylase" evidence="1">
    <location>
        <begin position="1"/>
        <end position="29"/>
    </location>
</feature>
<accession>A0A2X3CFB6</accession>
<evidence type="ECO:0000259" key="1">
    <source>
        <dbReference type="Pfam" id="PF05118"/>
    </source>
</evidence>
<gene>
    <name evidence="2" type="ORF">NCTC9128_03697</name>
</gene>
<dbReference type="Pfam" id="PF05118">
    <property type="entry name" value="Asp_Arg_Hydrox"/>
    <property type="match status" value="1"/>
</dbReference>
<name>A0A2X3CFB6_KLEPN</name>
<dbReference type="AlphaFoldDB" id="A0A2X3CFB6"/>
<reference evidence="2 3" key="1">
    <citation type="submission" date="2018-06" db="EMBL/GenBank/DDBJ databases">
        <authorList>
            <consortium name="Pathogen Informatics"/>
            <person name="Doyle S."/>
        </authorList>
    </citation>
    <scope>NUCLEOTIDE SEQUENCE [LARGE SCALE GENOMIC DNA]</scope>
    <source>
        <strain evidence="2 3">NCTC9128</strain>
    </source>
</reference>
<dbReference type="GO" id="GO:0051213">
    <property type="term" value="F:dioxygenase activity"/>
    <property type="evidence" value="ECO:0007669"/>
    <property type="project" value="UniProtKB-KW"/>
</dbReference>
<dbReference type="Proteomes" id="UP000251088">
    <property type="component" value="Unassembled WGS sequence"/>
</dbReference>
<proteinExistence type="predicted"/>
<sequence>MLFDETYIHYAENTSGENRLILFCDIERPMRYRWAQKVNPLAGTSSDERRFGAQPISAIRTGGINRAFAIFTRSVLLVSG</sequence>
<keyword evidence="2" id="KW-0560">Oxidoreductase</keyword>
<dbReference type="EMBL" id="UAWN01000012">
    <property type="protein sequence ID" value="SQC15602.1"/>
    <property type="molecule type" value="Genomic_DNA"/>
</dbReference>
<dbReference type="InterPro" id="IPR007803">
    <property type="entry name" value="Asp/Arg/Pro-Hydrxlase"/>
</dbReference>
<organism evidence="2 3">
    <name type="scientific">Klebsiella pneumoniae</name>
    <dbReference type="NCBI Taxonomy" id="573"/>
    <lineage>
        <taxon>Bacteria</taxon>
        <taxon>Pseudomonadati</taxon>
        <taxon>Pseudomonadota</taxon>
        <taxon>Gammaproteobacteria</taxon>
        <taxon>Enterobacterales</taxon>
        <taxon>Enterobacteriaceae</taxon>
        <taxon>Klebsiella/Raoultella group</taxon>
        <taxon>Klebsiella</taxon>
        <taxon>Klebsiella pneumoniae complex</taxon>
    </lineage>
</organism>
<keyword evidence="2" id="KW-0223">Dioxygenase</keyword>
<evidence type="ECO:0000313" key="3">
    <source>
        <dbReference type="Proteomes" id="UP000251088"/>
    </source>
</evidence>